<evidence type="ECO:0000313" key="3">
    <source>
        <dbReference type="Proteomes" id="UP000823485"/>
    </source>
</evidence>
<feature type="domain" description="Fido" evidence="1">
    <location>
        <begin position="73"/>
        <end position="212"/>
    </location>
</feature>
<evidence type="ECO:0000259" key="1">
    <source>
        <dbReference type="PROSITE" id="PS51459"/>
    </source>
</evidence>
<protein>
    <submittedName>
        <fullName evidence="2">Fic family protein</fullName>
    </submittedName>
</protein>
<organism evidence="2 3">
    <name type="scientific">Siminovitchia thermophila</name>
    <dbReference type="NCBI Taxonomy" id="1245522"/>
    <lineage>
        <taxon>Bacteria</taxon>
        <taxon>Bacillati</taxon>
        <taxon>Bacillota</taxon>
        <taxon>Bacilli</taxon>
        <taxon>Bacillales</taxon>
        <taxon>Bacillaceae</taxon>
        <taxon>Siminovitchia</taxon>
    </lineage>
</organism>
<dbReference type="PANTHER" id="PTHR13504">
    <property type="entry name" value="FIDO DOMAIN-CONTAINING PROTEIN DDB_G0283145"/>
    <property type="match status" value="1"/>
</dbReference>
<dbReference type="PROSITE" id="PS51459">
    <property type="entry name" value="FIDO"/>
    <property type="match status" value="1"/>
</dbReference>
<dbReference type="Pfam" id="PF02661">
    <property type="entry name" value="Fic"/>
    <property type="match status" value="1"/>
</dbReference>
<keyword evidence="3" id="KW-1185">Reference proteome</keyword>
<proteinExistence type="predicted"/>
<comment type="caution">
    <text evidence="2">The sequence shown here is derived from an EMBL/GenBank/DDBJ whole genome shotgun (WGS) entry which is preliminary data.</text>
</comment>
<accession>A0ABS2R5S2</accession>
<dbReference type="RefSeq" id="WP_236017026.1">
    <property type="nucleotide sequence ID" value="NZ_JAFBFH010000009.1"/>
</dbReference>
<dbReference type="InterPro" id="IPR036597">
    <property type="entry name" value="Fido-like_dom_sf"/>
</dbReference>
<dbReference type="EMBL" id="JAFBFH010000009">
    <property type="protein sequence ID" value="MBM7714725.1"/>
    <property type="molecule type" value="Genomic_DNA"/>
</dbReference>
<gene>
    <name evidence="2" type="ORF">JOC94_001697</name>
</gene>
<reference evidence="2 3" key="1">
    <citation type="submission" date="2021-01" db="EMBL/GenBank/DDBJ databases">
        <title>Genomic Encyclopedia of Type Strains, Phase IV (KMG-IV): sequencing the most valuable type-strain genomes for metagenomic binning, comparative biology and taxonomic classification.</title>
        <authorList>
            <person name="Goeker M."/>
        </authorList>
    </citation>
    <scope>NUCLEOTIDE SEQUENCE [LARGE SCALE GENOMIC DNA]</scope>
    <source>
        <strain evidence="2 3">DSM 105453</strain>
    </source>
</reference>
<dbReference type="SUPFAM" id="SSF140931">
    <property type="entry name" value="Fic-like"/>
    <property type="match status" value="1"/>
</dbReference>
<name>A0ABS2R5S2_9BACI</name>
<dbReference type="InterPro" id="IPR040198">
    <property type="entry name" value="Fido_containing"/>
</dbReference>
<dbReference type="PANTHER" id="PTHR13504:SF38">
    <property type="entry name" value="FIDO DOMAIN-CONTAINING PROTEIN"/>
    <property type="match status" value="1"/>
</dbReference>
<sequence length="237" mass="27821">MDLSKEYVEDLLVRMSHHSSAIENNTISLPETVSIILHNTVPNKVSLRELYEIDNHRHAMEYLLSPETLKKDFTFDILFETHAILMDRLHHERGKFKTEENFMKGADFDAAHPKETPMLMKQWIDNVNFRLNTSHSDKDVIDLVCESHIEFERIHPFADGNGRTGRLIMNYLLLKKDIAPLIIEKKDKERYIYFIANQDGKSFSDFAEEKIKKEQKRIKSFAPSKVNKKNKHSEFES</sequence>
<dbReference type="Gene3D" id="1.10.3290.10">
    <property type="entry name" value="Fido-like domain"/>
    <property type="match status" value="1"/>
</dbReference>
<dbReference type="InterPro" id="IPR003812">
    <property type="entry name" value="Fido"/>
</dbReference>
<evidence type="ECO:0000313" key="2">
    <source>
        <dbReference type="EMBL" id="MBM7714725.1"/>
    </source>
</evidence>
<dbReference type="Proteomes" id="UP000823485">
    <property type="component" value="Unassembled WGS sequence"/>
</dbReference>